<dbReference type="EMBL" id="CABVHG010000003">
    <property type="protein sequence ID" value="VVM48083.1"/>
    <property type="molecule type" value="Genomic_DNA"/>
</dbReference>
<gene>
    <name evidence="1" type="ORF">PS652_00327</name>
    <name evidence="2" type="ORF">PS652_00637</name>
</gene>
<reference evidence="2" key="1">
    <citation type="submission" date="2019-09" db="EMBL/GenBank/DDBJ databases">
        <authorList>
            <person name="Chandra G."/>
            <person name="Truman W A."/>
        </authorList>
    </citation>
    <scope>NUCLEOTIDE SEQUENCE [LARGE SCALE GENOMIC DNA]</scope>
    <source>
        <strain evidence="2">PS652</strain>
    </source>
</reference>
<dbReference type="Proteomes" id="UP000326595">
    <property type="component" value="Chromosome"/>
</dbReference>
<proteinExistence type="predicted"/>
<evidence type="ECO:0000313" key="3">
    <source>
        <dbReference type="Proteomes" id="UP000326595"/>
    </source>
</evidence>
<protein>
    <recommendedName>
        <fullName evidence="4">Rhs element Vgr protein</fullName>
    </recommendedName>
</protein>
<evidence type="ECO:0000313" key="1">
    <source>
        <dbReference type="EMBL" id="CAK9887527.1"/>
    </source>
</evidence>
<evidence type="ECO:0000313" key="2">
    <source>
        <dbReference type="EMBL" id="VVM48083.1"/>
    </source>
</evidence>
<accession>A0A5E6PXU2</accession>
<sequence>MTQVKGSHCETHLDVMLKLQSSFGERFNSLQFHSASGEIVMGVELRNAETGCEILDKQGLSWVCECRRFDEQLKIVSGEDGVPPGTRYRVTLGDGKIVGGCIDTAGCTERIKSANAVRVERIEFLVDEMNVCCDHGHVEQFSPSFELKGIETSEEGYGISVKTVTIKKGYRYLTEGEKRFARLLFKESIDYGAVRVYNKKYLPFQPQLMAIAPNGNIYFHPADFKEDFSTEVRDKRWFIHEMVHVWQHQLGYPVFWRGAARISLDYNYTLAEGRRLSDYNMEAQGEVLADYFVLKFLDSPRAMRMYEYSDHLWLYEDVLSEFIENPASPVNLP</sequence>
<dbReference type="AlphaFoldDB" id="A0A5E6PXU2"/>
<evidence type="ECO:0008006" key="4">
    <source>
        <dbReference type="Google" id="ProtNLM"/>
    </source>
</evidence>
<organism evidence="2">
    <name type="scientific">Pseudomonas fluorescens</name>
    <dbReference type="NCBI Taxonomy" id="294"/>
    <lineage>
        <taxon>Bacteria</taxon>
        <taxon>Pseudomonadati</taxon>
        <taxon>Pseudomonadota</taxon>
        <taxon>Gammaproteobacteria</taxon>
        <taxon>Pseudomonadales</taxon>
        <taxon>Pseudomonadaceae</taxon>
        <taxon>Pseudomonas</taxon>
    </lineage>
</organism>
<reference evidence="1 3" key="2">
    <citation type="submission" date="2024-03" db="EMBL/GenBank/DDBJ databases">
        <authorList>
            <person name="Alaster D. Moffat"/>
            <person name="Govind Chandra"/>
            <person name="Andrew W. Truman"/>
        </authorList>
    </citation>
    <scope>NUCLEOTIDE SEQUENCE [LARGE SCALE GENOMIC DNA]</scope>
    <source>
        <strain evidence="1">PS652</strain>
    </source>
</reference>
<name>A0A5E6PXU2_PSEFL</name>
<dbReference type="RefSeq" id="WP_200889128.1">
    <property type="nucleotide sequence ID" value="NZ_OZ024668.1"/>
</dbReference>
<dbReference type="EMBL" id="OZ024668">
    <property type="protein sequence ID" value="CAK9887527.1"/>
    <property type="molecule type" value="Genomic_DNA"/>
</dbReference>